<sequence>MSKELDLSDLHPSDKLVQPVNLLDRSVRLANWSDLQVQPVETCRTETSDFPLDNVVRAPSPRKAQSAVSNKSDGWSGEPARGPVKQGNPTSA</sequence>
<protein>
    <submittedName>
        <fullName evidence="2">Uncharacterized protein</fullName>
    </submittedName>
</protein>
<evidence type="ECO:0000313" key="2">
    <source>
        <dbReference type="EMBL" id="POW10938.1"/>
    </source>
</evidence>
<dbReference type="VEuPathDB" id="FungiDB:PSHT_12034"/>
<evidence type="ECO:0000313" key="3">
    <source>
        <dbReference type="Proteomes" id="UP000239156"/>
    </source>
</evidence>
<organism evidence="2 3">
    <name type="scientific">Puccinia striiformis</name>
    <dbReference type="NCBI Taxonomy" id="27350"/>
    <lineage>
        <taxon>Eukaryota</taxon>
        <taxon>Fungi</taxon>
        <taxon>Dikarya</taxon>
        <taxon>Basidiomycota</taxon>
        <taxon>Pucciniomycotina</taxon>
        <taxon>Pucciniomycetes</taxon>
        <taxon>Pucciniales</taxon>
        <taxon>Pucciniaceae</taxon>
        <taxon>Puccinia</taxon>
    </lineage>
</organism>
<proteinExistence type="predicted"/>
<feature type="region of interest" description="Disordered" evidence="1">
    <location>
        <begin position="51"/>
        <end position="92"/>
    </location>
</feature>
<dbReference type="EMBL" id="PKSL01000042">
    <property type="protein sequence ID" value="POW10938.1"/>
    <property type="molecule type" value="Genomic_DNA"/>
</dbReference>
<dbReference type="VEuPathDB" id="FungiDB:PSTT_05648"/>
<dbReference type="Proteomes" id="UP000239156">
    <property type="component" value="Unassembled WGS sequence"/>
</dbReference>
<gene>
    <name evidence="2" type="ORF">PSTT_05648</name>
</gene>
<keyword evidence="3" id="KW-1185">Reference proteome</keyword>
<reference evidence="2" key="1">
    <citation type="submission" date="2017-12" db="EMBL/GenBank/DDBJ databases">
        <title>Gene loss provides genomic basis for host adaptation in cereal stripe rust fungi.</title>
        <authorList>
            <person name="Xia C."/>
        </authorList>
    </citation>
    <scope>NUCLEOTIDE SEQUENCE [LARGE SCALE GENOMIC DNA]</scope>
    <source>
        <strain evidence="2">93-210</strain>
    </source>
</reference>
<evidence type="ECO:0000256" key="1">
    <source>
        <dbReference type="SAM" id="MobiDB-lite"/>
    </source>
</evidence>
<comment type="caution">
    <text evidence="2">The sequence shown here is derived from an EMBL/GenBank/DDBJ whole genome shotgun (WGS) entry which is preliminary data.</text>
</comment>
<accession>A0A2S4VND2</accession>
<name>A0A2S4VND2_9BASI</name>
<dbReference type="AlphaFoldDB" id="A0A2S4VND2"/>